<gene>
    <name evidence="1" type="ORF">AKJ31_15490</name>
</gene>
<proteinExistence type="predicted"/>
<keyword evidence="2" id="KW-1185">Reference proteome</keyword>
<evidence type="ECO:0000313" key="1">
    <source>
        <dbReference type="EMBL" id="KOO06676.1"/>
    </source>
</evidence>
<name>A0A0M0HX64_9VIBR</name>
<dbReference type="RefSeq" id="WP_053410015.1">
    <property type="nucleotide sequence ID" value="NZ_LHPI01000016.1"/>
</dbReference>
<evidence type="ECO:0008006" key="3">
    <source>
        <dbReference type="Google" id="ProtNLM"/>
    </source>
</evidence>
<dbReference type="STRING" id="171383.AKJ31_15490"/>
<dbReference type="AlphaFoldDB" id="A0A0M0HX64"/>
<dbReference type="CDD" id="cd02440">
    <property type="entry name" value="AdoMet_MTases"/>
    <property type="match status" value="1"/>
</dbReference>
<dbReference type="Gene3D" id="3.40.50.150">
    <property type="entry name" value="Vaccinia Virus protein VP39"/>
    <property type="match status" value="1"/>
</dbReference>
<dbReference type="SUPFAM" id="SSF53335">
    <property type="entry name" value="S-adenosyl-L-methionine-dependent methyltransferases"/>
    <property type="match status" value="1"/>
</dbReference>
<protein>
    <recommendedName>
        <fullName evidence="3">Methyltransferase domain-containing protein</fullName>
    </recommendedName>
</protein>
<dbReference type="PATRIC" id="fig|171383.3.peg.3170"/>
<sequence>MKKCKLCKGDLSIEYGNCKDINFSISNEKFDWYKCKRCGSFSIDDPNLSVSEYYKDYKPHKIDVSNLPNSLSIFIEKILAVYSEDDKFDIIDVGCGSGVLLYQLKKKFPNARLYGTDVTISPAINNLSDYQDINFFESEIKDLSIEKTFDVVVSSQLLEHLDDPETMVEFLECHTNSKSLIIFDIPNVESVSFKLFGRNWIHLDTPRHRVLYTRTGLNYLFREFKLTNVVYTGSNLSLWSSFCNSISVNLHNNSLFFKVIRKVVIKLLDLFVVPDDKINFTLSRNK</sequence>
<dbReference type="PANTHER" id="PTHR43861">
    <property type="entry name" value="TRANS-ACONITATE 2-METHYLTRANSFERASE-RELATED"/>
    <property type="match status" value="1"/>
</dbReference>
<organism evidence="1 2">
    <name type="scientific">Vibrio hepatarius</name>
    <dbReference type="NCBI Taxonomy" id="171383"/>
    <lineage>
        <taxon>Bacteria</taxon>
        <taxon>Pseudomonadati</taxon>
        <taxon>Pseudomonadota</taxon>
        <taxon>Gammaproteobacteria</taxon>
        <taxon>Vibrionales</taxon>
        <taxon>Vibrionaceae</taxon>
        <taxon>Vibrio</taxon>
        <taxon>Vibrio oreintalis group</taxon>
    </lineage>
</organism>
<dbReference type="InterPro" id="IPR029063">
    <property type="entry name" value="SAM-dependent_MTases_sf"/>
</dbReference>
<dbReference type="Proteomes" id="UP000037530">
    <property type="component" value="Unassembled WGS sequence"/>
</dbReference>
<dbReference type="Pfam" id="PF13489">
    <property type="entry name" value="Methyltransf_23"/>
    <property type="match status" value="1"/>
</dbReference>
<reference evidence="2" key="1">
    <citation type="submission" date="2015-08" db="EMBL/GenBank/DDBJ databases">
        <title>Vibrio galatheae sp. nov., a novel member of the Vibrionaceae family isolated from the Solomon Islands.</title>
        <authorList>
            <person name="Giubergia S."/>
            <person name="Machado H."/>
            <person name="Mateiu R.V."/>
            <person name="Gram L."/>
        </authorList>
    </citation>
    <scope>NUCLEOTIDE SEQUENCE [LARGE SCALE GENOMIC DNA]</scope>
    <source>
        <strain evidence="2">DSM 19134</strain>
    </source>
</reference>
<accession>A0A0M0HX64</accession>
<dbReference type="EMBL" id="LHPI01000016">
    <property type="protein sequence ID" value="KOO06676.1"/>
    <property type="molecule type" value="Genomic_DNA"/>
</dbReference>
<evidence type="ECO:0000313" key="2">
    <source>
        <dbReference type="Proteomes" id="UP000037530"/>
    </source>
</evidence>
<comment type="caution">
    <text evidence="1">The sequence shown here is derived from an EMBL/GenBank/DDBJ whole genome shotgun (WGS) entry which is preliminary data.</text>
</comment>